<sequence>MKKHHLILLTTALFITLFYGETAIGINLGILGISYSIILLVETPKQKWSRNFLLLFVITIFSSCAFAWFGDFISGLALFTSLFLFALKAKNRELKSLLVIPLFLANFITFIGRFFKFDEWFPRKKTSGMTQKIISVFVIPFVFIAIFFGVYSLGSDHFSSFFSKWEFDLNLWEFFWITVLGFFLAFTVWNFKIYDLLFNFNHQLKNDFVNEDITQKPTYSFLDLNAERKSGVVSFIALNLLLLIFIVTFNYEQFVEISKNPNQLSAETHERVNAVILSIILAICVIMFYFKGNFNFDIESKSLKILAKIWILLNAVLVISAVTKNAEYILNFGLTYKRLGVYAFLILALIGLILTFYKIHFRKTNAFLFNQMFWYFYGTMLVCSFVNWGGIITGHNMGRKDFALNYHQTNIDYSEKQLLNYAKQTKNETLRKQLLLEIELKREDSFLSKTLYYETTPSK</sequence>
<keyword evidence="2" id="KW-0503">Monooxygenase</keyword>
<feature type="transmembrane region" description="Helical" evidence="1">
    <location>
        <begin position="52"/>
        <end position="85"/>
    </location>
</feature>
<keyword evidence="2" id="KW-0560">Oxidoreductase</keyword>
<dbReference type="InterPro" id="IPR025291">
    <property type="entry name" value="DUF4153"/>
</dbReference>
<feature type="transmembrane region" description="Helical" evidence="1">
    <location>
        <begin position="12"/>
        <end position="40"/>
    </location>
</feature>
<dbReference type="AlphaFoldDB" id="A0A0C1CZN3"/>
<evidence type="ECO:0000256" key="1">
    <source>
        <dbReference type="SAM" id="Phobius"/>
    </source>
</evidence>
<feature type="transmembrane region" description="Helical" evidence="1">
    <location>
        <begin position="136"/>
        <end position="154"/>
    </location>
</feature>
<organism evidence="2 3">
    <name type="scientific">Kaistella jeonii</name>
    <dbReference type="NCBI Taxonomy" id="266749"/>
    <lineage>
        <taxon>Bacteria</taxon>
        <taxon>Pseudomonadati</taxon>
        <taxon>Bacteroidota</taxon>
        <taxon>Flavobacteriia</taxon>
        <taxon>Flavobacteriales</taxon>
        <taxon>Weeksellaceae</taxon>
        <taxon>Chryseobacterium group</taxon>
        <taxon>Kaistella</taxon>
    </lineage>
</organism>
<keyword evidence="3" id="KW-1185">Reference proteome</keyword>
<feature type="transmembrane region" description="Helical" evidence="1">
    <location>
        <begin position="232"/>
        <end position="251"/>
    </location>
</feature>
<proteinExistence type="predicted"/>
<dbReference type="GO" id="GO:0004497">
    <property type="term" value="F:monooxygenase activity"/>
    <property type="evidence" value="ECO:0007669"/>
    <property type="project" value="UniProtKB-KW"/>
</dbReference>
<keyword evidence="1" id="KW-0812">Transmembrane</keyword>
<name>A0A0C1CZN3_9FLAO</name>
<feature type="transmembrane region" description="Helical" evidence="1">
    <location>
        <begin position="342"/>
        <end position="360"/>
    </location>
</feature>
<dbReference type="OrthoDB" id="627992at2"/>
<keyword evidence="1" id="KW-1133">Transmembrane helix</keyword>
<accession>A0A0C1CZN3</accession>
<feature type="transmembrane region" description="Helical" evidence="1">
    <location>
        <begin position="302"/>
        <end position="322"/>
    </location>
</feature>
<feature type="transmembrane region" description="Helical" evidence="1">
    <location>
        <begin position="271"/>
        <end position="290"/>
    </location>
</feature>
<evidence type="ECO:0000313" key="2">
    <source>
        <dbReference type="EMBL" id="KIA89891.1"/>
    </source>
</evidence>
<reference evidence="2 3" key="1">
    <citation type="submission" date="2014-10" db="EMBL/GenBank/DDBJ databases">
        <title>Kaistella jeonii genome.</title>
        <authorList>
            <person name="Clayton J.T."/>
            <person name="Newman J.D."/>
        </authorList>
    </citation>
    <scope>NUCLEOTIDE SEQUENCE [LARGE SCALE GENOMIC DNA]</scope>
    <source>
        <strain evidence="2 3">DSM 17048</strain>
    </source>
</reference>
<feature type="transmembrane region" description="Helical" evidence="1">
    <location>
        <begin position="372"/>
        <end position="391"/>
    </location>
</feature>
<dbReference type="Pfam" id="PF13687">
    <property type="entry name" value="DUF4153"/>
    <property type="match status" value="1"/>
</dbReference>
<protein>
    <submittedName>
        <fullName evidence="2">Beta-carotene 15,15'-monooxygenase</fullName>
    </submittedName>
</protein>
<gene>
    <name evidence="2" type="ORF">OA86_04560</name>
</gene>
<feature type="transmembrane region" description="Helical" evidence="1">
    <location>
        <begin position="174"/>
        <end position="191"/>
    </location>
</feature>
<dbReference type="EMBL" id="JSYL01000002">
    <property type="protein sequence ID" value="KIA89891.1"/>
    <property type="molecule type" value="Genomic_DNA"/>
</dbReference>
<dbReference type="STRING" id="266749.SAMN05421876_102385"/>
<comment type="caution">
    <text evidence="2">The sequence shown here is derived from an EMBL/GenBank/DDBJ whole genome shotgun (WGS) entry which is preliminary data.</text>
</comment>
<feature type="transmembrane region" description="Helical" evidence="1">
    <location>
        <begin position="97"/>
        <end position="115"/>
    </location>
</feature>
<dbReference type="Proteomes" id="UP000031473">
    <property type="component" value="Unassembled WGS sequence"/>
</dbReference>
<dbReference type="RefSeq" id="WP_039349495.1">
    <property type="nucleotide sequence ID" value="NZ_FOLA01000002.1"/>
</dbReference>
<evidence type="ECO:0000313" key="3">
    <source>
        <dbReference type="Proteomes" id="UP000031473"/>
    </source>
</evidence>
<keyword evidence="1" id="KW-0472">Membrane</keyword>